<feature type="domain" description="HMA" evidence="16">
    <location>
        <begin position="13"/>
        <end position="79"/>
    </location>
</feature>
<reference evidence="17" key="1">
    <citation type="journal article" date="2018" name="J. Ind. Microbiol. Biotechnol.">
        <title>Genome mining reveals uncommon alkylpyrones as type III PKS products from myxobacteria.</title>
        <authorList>
            <person name="Hug J.J."/>
            <person name="Panter F."/>
            <person name="Krug D."/>
            <person name="Muller R."/>
        </authorList>
    </citation>
    <scope>NUCLEOTIDE SEQUENCE</scope>
    <source>
        <strain evidence="17">MCy10636</strain>
    </source>
</reference>
<dbReference type="SUPFAM" id="SSF56784">
    <property type="entry name" value="HAD-like"/>
    <property type="match status" value="1"/>
</dbReference>
<protein>
    <submittedName>
        <fullName evidence="17">Copper-translocating P-type ATPase</fullName>
    </submittedName>
</protein>
<dbReference type="InterPro" id="IPR059000">
    <property type="entry name" value="ATPase_P-type_domA"/>
</dbReference>
<dbReference type="InterPro" id="IPR006121">
    <property type="entry name" value="HMA_dom"/>
</dbReference>
<dbReference type="AlphaFoldDB" id="A0A3Q8I209"/>
<dbReference type="SUPFAM" id="SSF55008">
    <property type="entry name" value="HMA, heavy metal-associated domain"/>
    <property type="match status" value="1"/>
</dbReference>
<evidence type="ECO:0000256" key="2">
    <source>
        <dbReference type="ARBA" id="ARBA00006024"/>
    </source>
</evidence>
<dbReference type="Pfam" id="PF00702">
    <property type="entry name" value="Hydrolase"/>
    <property type="match status" value="1"/>
</dbReference>
<evidence type="ECO:0000259" key="16">
    <source>
        <dbReference type="PROSITE" id="PS50846"/>
    </source>
</evidence>
<dbReference type="InterPro" id="IPR036412">
    <property type="entry name" value="HAD-like_sf"/>
</dbReference>
<keyword evidence="7 15" id="KW-0479">Metal-binding</keyword>
<dbReference type="Gene3D" id="3.40.50.1000">
    <property type="entry name" value="HAD superfamily/HAD-like"/>
    <property type="match status" value="1"/>
</dbReference>
<feature type="transmembrane region" description="Helical" evidence="15">
    <location>
        <begin position="671"/>
        <end position="688"/>
    </location>
</feature>
<dbReference type="InterPro" id="IPR008250">
    <property type="entry name" value="ATPase_P-typ_transduc_dom_A_sf"/>
</dbReference>
<evidence type="ECO:0000256" key="1">
    <source>
        <dbReference type="ARBA" id="ARBA00004651"/>
    </source>
</evidence>
<feature type="transmembrane region" description="Helical" evidence="15">
    <location>
        <begin position="371"/>
        <end position="394"/>
    </location>
</feature>
<evidence type="ECO:0000256" key="9">
    <source>
        <dbReference type="ARBA" id="ARBA00022840"/>
    </source>
</evidence>
<dbReference type="GO" id="GO:0005886">
    <property type="term" value="C:plasma membrane"/>
    <property type="evidence" value="ECO:0007669"/>
    <property type="project" value="UniProtKB-SubCell"/>
</dbReference>
<keyword evidence="3" id="KW-0813">Transport</keyword>
<dbReference type="GO" id="GO:0005524">
    <property type="term" value="F:ATP binding"/>
    <property type="evidence" value="ECO:0007669"/>
    <property type="project" value="UniProtKB-UniRule"/>
</dbReference>
<evidence type="ECO:0000256" key="4">
    <source>
        <dbReference type="ARBA" id="ARBA00022475"/>
    </source>
</evidence>
<dbReference type="Gene3D" id="3.40.1110.10">
    <property type="entry name" value="Calcium-transporting ATPase, cytoplasmic domain N"/>
    <property type="match status" value="1"/>
</dbReference>
<keyword evidence="9 15" id="KW-0067">ATP-binding</keyword>
<dbReference type="InterPro" id="IPR023298">
    <property type="entry name" value="ATPase_P-typ_TM_dom_sf"/>
</dbReference>
<evidence type="ECO:0000256" key="7">
    <source>
        <dbReference type="ARBA" id="ARBA00022723"/>
    </source>
</evidence>
<keyword evidence="13" id="KW-0406">Ion transport</keyword>
<dbReference type="PROSITE" id="PS01047">
    <property type="entry name" value="HMA_1"/>
    <property type="match status" value="1"/>
</dbReference>
<dbReference type="InterPro" id="IPR001757">
    <property type="entry name" value="P_typ_ATPase"/>
</dbReference>
<evidence type="ECO:0000256" key="15">
    <source>
        <dbReference type="RuleBase" id="RU362081"/>
    </source>
</evidence>
<dbReference type="InterPro" id="IPR027256">
    <property type="entry name" value="P-typ_ATPase_IB"/>
</dbReference>
<feature type="transmembrane region" description="Helical" evidence="15">
    <location>
        <begin position="99"/>
        <end position="118"/>
    </location>
</feature>
<feature type="transmembrane region" description="Helical" evidence="15">
    <location>
        <begin position="130"/>
        <end position="151"/>
    </location>
</feature>
<evidence type="ECO:0000256" key="3">
    <source>
        <dbReference type="ARBA" id="ARBA00022448"/>
    </source>
</evidence>
<dbReference type="Pfam" id="PF00403">
    <property type="entry name" value="HMA"/>
    <property type="match status" value="1"/>
</dbReference>
<evidence type="ECO:0000256" key="13">
    <source>
        <dbReference type="ARBA" id="ARBA00023065"/>
    </source>
</evidence>
<comment type="subcellular location">
    <subcellularLocation>
        <location evidence="1">Cell membrane</location>
        <topology evidence="1">Multi-pass membrane protein</topology>
    </subcellularLocation>
</comment>
<dbReference type="NCBIfam" id="TIGR01494">
    <property type="entry name" value="ATPase_P-type"/>
    <property type="match status" value="2"/>
</dbReference>
<feature type="transmembrane region" description="Helical" evidence="15">
    <location>
        <begin position="345"/>
        <end position="365"/>
    </location>
</feature>
<keyword evidence="12 15" id="KW-1133">Transmembrane helix</keyword>
<sequence>MSPAGAGADRSVQRQVLVVEGMFCASCAAAVEAVLARQPGVRAASAHFAADAVAIEWDPAHTTLERLRGAVARLGYATRTLDEPADSATQVRLRLAERLAVAVFSGMWSMFAVVGLYFGSPDAAMRELLAVGSGVFAMPALLWSGWPFYVAGWRTLRARAPGLDSLILLGVAFAVLLSLSSLLAGRSQVYFDTALMLVTFQLIARLVDRRLRSDAARRVRGLLDTGQHQARRIVEGAEEQVPVSAVQRGDRLRIAAGDTLAVDGTVADGMLWVDRSRLTGESDAVDLGVGARLWAGDQAVGGAAQMTADAVVGKRRIDALASHVRRVLTEKPAWQRKVDALARHLLPCAAGAAALGAVLALLAGATPFDAAARALSVFVIGCPCALSLAVPLVASRAAAHAAHRGALLRDTELLQHFRRPDVIFLDKTGTLTQGRPAVVGIHPAPGIEQAELLRWAATASAGSAHPLARALASLHALDAVAQPGRAVDIPGAGLTWTADGEEVRIGRRAWLVAGGVAVPDDAGRHTTSHVARNGRWIGTFEFADPLREHAVASIEALRTLGCELAILSGDRDAVVAGVAGALRLPCASELTPEDKLRRIEEERARGRYVALCGDGINDGPALAAADLGIAVGEASAAAQSAADITLLDGDVKDLPRLFRLLARSSRVIRQNLFFAVAYNAAAVPLAVAGLVHPLVAAVAMSLSSVTVLLNTARLRP</sequence>
<evidence type="ECO:0000256" key="10">
    <source>
        <dbReference type="ARBA" id="ARBA00022842"/>
    </source>
</evidence>
<evidence type="ECO:0000256" key="11">
    <source>
        <dbReference type="ARBA" id="ARBA00022967"/>
    </source>
</evidence>
<dbReference type="PROSITE" id="PS00154">
    <property type="entry name" value="ATPASE_E1_E2"/>
    <property type="match status" value="1"/>
</dbReference>
<dbReference type="InterPro" id="IPR023299">
    <property type="entry name" value="ATPase_P-typ_cyto_dom_N"/>
</dbReference>
<keyword evidence="14 15" id="KW-0472">Membrane</keyword>
<dbReference type="NCBIfam" id="TIGR01525">
    <property type="entry name" value="ATPase-IB_hvy"/>
    <property type="match status" value="1"/>
</dbReference>
<dbReference type="PROSITE" id="PS50846">
    <property type="entry name" value="HMA_2"/>
    <property type="match status" value="1"/>
</dbReference>
<evidence type="ECO:0000256" key="14">
    <source>
        <dbReference type="ARBA" id="ARBA00023136"/>
    </source>
</evidence>
<keyword evidence="5" id="KW-0597">Phosphoprotein</keyword>
<evidence type="ECO:0000256" key="5">
    <source>
        <dbReference type="ARBA" id="ARBA00022553"/>
    </source>
</evidence>
<keyword evidence="11" id="KW-1278">Translocase</keyword>
<comment type="similarity">
    <text evidence="2 15">Belongs to the cation transport ATPase (P-type) (TC 3.A.3) family. Type IB subfamily.</text>
</comment>
<dbReference type="InterPro" id="IPR023214">
    <property type="entry name" value="HAD_sf"/>
</dbReference>
<dbReference type="InterPro" id="IPR017969">
    <property type="entry name" value="Heavy-metal-associated_CS"/>
</dbReference>
<keyword evidence="6 15" id="KW-0812">Transmembrane</keyword>
<evidence type="ECO:0000313" key="17">
    <source>
        <dbReference type="EMBL" id="AYM52769.1"/>
    </source>
</evidence>
<evidence type="ECO:0000256" key="8">
    <source>
        <dbReference type="ARBA" id="ARBA00022741"/>
    </source>
</evidence>
<feature type="transmembrane region" description="Helical" evidence="15">
    <location>
        <begin position="163"/>
        <end position="183"/>
    </location>
</feature>
<organism evidence="17">
    <name type="scientific">Simulacricoccus ruber</name>
    <dbReference type="NCBI Taxonomy" id="2303410"/>
    <lineage>
        <taxon>Bacteria</taxon>
        <taxon>Pseudomonadati</taxon>
        <taxon>Myxococcota</taxon>
        <taxon>Myxococcia</taxon>
        <taxon>Myxococcales</taxon>
        <taxon>Cystobacterineae</taxon>
        <taxon>Myxococcaceae</taxon>
        <taxon>Simulacricoccus</taxon>
    </lineage>
</organism>
<evidence type="ECO:0000256" key="12">
    <source>
        <dbReference type="ARBA" id="ARBA00022989"/>
    </source>
</evidence>
<accession>A0A3Q8I209</accession>
<dbReference type="SUPFAM" id="SSF81665">
    <property type="entry name" value="Calcium ATPase, transmembrane domain M"/>
    <property type="match status" value="1"/>
</dbReference>
<dbReference type="Gene3D" id="2.70.150.10">
    <property type="entry name" value="Calcium-transporting ATPase, cytoplasmic transduction domain A"/>
    <property type="match status" value="1"/>
</dbReference>
<dbReference type="PANTHER" id="PTHR43520">
    <property type="entry name" value="ATP7, ISOFORM B"/>
    <property type="match status" value="1"/>
</dbReference>
<dbReference type="GO" id="GO:0016887">
    <property type="term" value="F:ATP hydrolysis activity"/>
    <property type="evidence" value="ECO:0007669"/>
    <property type="project" value="InterPro"/>
</dbReference>
<keyword evidence="4 15" id="KW-1003">Cell membrane</keyword>
<feature type="transmembrane region" description="Helical" evidence="15">
    <location>
        <begin position="189"/>
        <end position="207"/>
    </location>
</feature>
<keyword evidence="8 15" id="KW-0547">Nucleotide-binding</keyword>
<name>A0A3Q8I209_9BACT</name>
<dbReference type="GO" id="GO:0055070">
    <property type="term" value="P:copper ion homeostasis"/>
    <property type="evidence" value="ECO:0007669"/>
    <property type="project" value="TreeGrafter"/>
</dbReference>
<dbReference type="GO" id="GO:0043682">
    <property type="term" value="F:P-type divalent copper transporter activity"/>
    <property type="evidence" value="ECO:0007669"/>
    <property type="project" value="TreeGrafter"/>
</dbReference>
<dbReference type="InterPro" id="IPR036163">
    <property type="entry name" value="HMA_dom_sf"/>
</dbReference>
<dbReference type="PRINTS" id="PR00119">
    <property type="entry name" value="CATATPASE"/>
</dbReference>
<dbReference type="InterPro" id="IPR018303">
    <property type="entry name" value="ATPase_P-typ_P_site"/>
</dbReference>
<dbReference type="SUPFAM" id="SSF81653">
    <property type="entry name" value="Calcium ATPase, transduction domain A"/>
    <property type="match status" value="1"/>
</dbReference>
<proteinExistence type="inferred from homology"/>
<dbReference type="EMBL" id="MH908884">
    <property type="protein sequence ID" value="AYM52769.1"/>
    <property type="molecule type" value="Genomic_DNA"/>
</dbReference>
<evidence type="ECO:0000256" key="6">
    <source>
        <dbReference type="ARBA" id="ARBA00022692"/>
    </source>
</evidence>
<dbReference type="CDD" id="cd00371">
    <property type="entry name" value="HMA"/>
    <property type="match status" value="1"/>
</dbReference>
<dbReference type="Gene3D" id="3.30.70.100">
    <property type="match status" value="1"/>
</dbReference>
<dbReference type="Pfam" id="PF00122">
    <property type="entry name" value="E1-E2_ATPase"/>
    <property type="match status" value="1"/>
</dbReference>
<dbReference type="GO" id="GO:0005507">
    <property type="term" value="F:copper ion binding"/>
    <property type="evidence" value="ECO:0007669"/>
    <property type="project" value="TreeGrafter"/>
</dbReference>
<keyword evidence="10" id="KW-0460">Magnesium</keyword>
<dbReference type="PANTHER" id="PTHR43520:SF5">
    <property type="entry name" value="CATION-TRANSPORTING P-TYPE ATPASE-RELATED"/>
    <property type="match status" value="1"/>
</dbReference>